<evidence type="ECO:0000313" key="2">
    <source>
        <dbReference type="Proteomes" id="UP001276854"/>
    </source>
</evidence>
<comment type="caution">
    <text evidence="1">The sequence shown here is derived from an EMBL/GenBank/DDBJ whole genome shotgun (WGS) entry which is preliminary data.</text>
</comment>
<reference evidence="1 2" key="1">
    <citation type="submission" date="2023-10" db="EMBL/GenBank/DDBJ databases">
        <title>A novel Glycoside Hydrolase 43-Like Enzyme from Clostrdium boliviensis is an Endo-xylanase, and a Candidate for Xylooligosaccharides Production from Different Xylan Substrates.</title>
        <authorList>
            <person name="Alvarez M.T."/>
            <person name="Rocabado-Villegas L.R."/>
            <person name="Salas-Veizaga D.M."/>
            <person name="Linares-Pasten J.A."/>
            <person name="Gudmundsdottir E.E."/>
            <person name="Hreggvidsson G.O."/>
            <person name="Adlercreutz P."/>
            <person name="Nordberg Karlsson E."/>
        </authorList>
    </citation>
    <scope>NUCLEOTIDE SEQUENCE [LARGE SCALE GENOMIC DNA]</scope>
    <source>
        <strain evidence="1 2">E-1</strain>
    </source>
</reference>
<accession>A0ABU4GPY9</accession>
<dbReference type="Proteomes" id="UP001276854">
    <property type="component" value="Unassembled WGS sequence"/>
</dbReference>
<dbReference type="EMBL" id="JAWONS010000280">
    <property type="protein sequence ID" value="MDW2799669.1"/>
    <property type="molecule type" value="Genomic_DNA"/>
</dbReference>
<keyword evidence="2" id="KW-1185">Reference proteome</keyword>
<organism evidence="1 2">
    <name type="scientific">Clostridium boliviensis</name>
    <dbReference type="NCBI Taxonomy" id="318465"/>
    <lineage>
        <taxon>Bacteria</taxon>
        <taxon>Bacillati</taxon>
        <taxon>Bacillota</taxon>
        <taxon>Clostridia</taxon>
        <taxon>Eubacteriales</taxon>
        <taxon>Clostridiaceae</taxon>
        <taxon>Clostridium</taxon>
    </lineage>
</organism>
<name>A0ABU4GPY9_9CLOT</name>
<gene>
    <name evidence="1" type="ORF">RZO55_19010</name>
</gene>
<proteinExistence type="predicted"/>
<dbReference type="NCBIfam" id="NF047593">
    <property type="entry name" value="IS66_ISAeme5_TnpA"/>
    <property type="match status" value="1"/>
</dbReference>
<protein>
    <submittedName>
        <fullName evidence="1">Uncharacterized protein</fullName>
    </submittedName>
</protein>
<dbReference type="RefSeq" id="WP_318065855.1">
    <property type="nucleotide sequence ID" value="NZ_JAWONS010000280.1"/>
</dbReference>
<sequence length="55" mass="6467">MALTKAQKDEYWMDCIQQCRVSGLSDYAWCSQNGIPTKLFLLQHKETEEESFYDS</sequence>
<evidence type="ECO:0000313" key="1">
    <source>
        <dbReference type="EMBL" id="MDW2799669.1"/>
    </source>
</evidence>